<reference evidence="1 2" key="1">
    <citation type="submission" date="2015-04" db="EMBL/GenBank/DDBJ databases">
        <authorList>
            <person name="Syromyatnikov M.Y."/>
            <person name="Popov V.N."/>
        </authorList>
    </citation>
    <scope>NUCLEOTIDE SEQUENCE [LARGE SCALE GENOMIC DNA]</scope>
</reference>
<protein>
    <submittedName>
        <fullName evidence="1">CLUMA_CG013708, isoform A</fullName>
    </submittedName>
</protein>
<accession>A0A1J1IJM7</accession>
<name>A0A1J1IJM7_9DIPT</name>
<keyword evidence="2" id="KW-1185">Reference proteome</keyword>
<evidence type="ECO:0000313" key="2">
    <source>
        <dbReference type="Proteomes" id="UP000183832"/>
    </source>
</evidence>
<gene>
    <name evidence="1" type="ORF">CLUMA_CG013708</name>
</gene>
<dbReference type="EMBL" id="CVRI01000054">
    <property type="protein sequence ID" value="CRL00445.1"/>
    <property type="molecule type" value="Genomic_DNA"/>
</dbReference>
<dbReference type="Proteomes" id="UP000183832">
    <property type="component" value="Unassembled WGS sequence"/>
</dbReference>
<organism evidence="1 2">
    <name type="scientific">Clunio marinus</name>
    <dbReference type="NCBI Taxonomy" id="568069"/>
    <lineage>
        <taxon>Eukaryota</taxon>
        <taxon>Metazoa</taxon>
        <taxon>Ecdysozoa</taxon>
        <taxon>Arthropoda</taxon>
        <taxon>Hexapoda</taxon>
        <taxon>Insecta</taxon>
        <taxon>Pterygota</taxon>
        <taxon>Neoptera</taxon>
        <taxon>Endopterygota</taxon>
        <taxon>Diptera</taxon>
        <taxon>Nematocera</taxon>
        <taxon>Chironomoidea</taxon>
        <taxon>Chironomidae</taxon>
        <taxon>Clunio</taxon>
    </lineage>
</organism>
<evidence type="ECO:0000313" key="1">
    <source>
        <dbReference type="EMBL" id="CRL00445.1"/>
    </source>
</evidence>
<dbReference type="AlphaFoldDB" id="A0A1J1IJM7"/>
<proteinExistence type="predicted"/>
<sequence length="68" mass="7958">MRLPFKGDRLLISLRERLETHGLTEYNKNGNARIIQFDLDFESKICESFRCGMRCGHIDPKDINMSIN</sequence>